<dbReference type="GO" id="GO:0003677">
    <property type="term" value="F:DNA binding"/>
    <property type="evidence" value="ECO:0007669"/>
    <property type="project" value="InterPro"/>
</dbReference>
<dbReference type="EMBL" id="JAGSXH010000013">
    <property type="protein sequence ID" value="MBS2962628.1"/>
    <property type="molecule type" value="Genomic_DNA"/>
</dbReference>
<accession>A0A8J7WJS8</accession>
<reference evidence="2" key="1">
    <citation type="submission" date="2021-04" db="EMBL/GenBank/DDBJ databases">
        <title>Genome based classification of Actinospica acidithermotolerans sp. nov., an actinobacterium isolated from an Indonesian hot spring.</title>
        <authorList>
            <person name="Kusuma A.B."/>
            <person name="Putra K.E."/>
            <person name="Nafisah S."/>
            <person name="Loh J."/>
            <person name="Nouioui I."/>
            <person name="Goodfellow M."/>
        </authorList>
    </citation>
    <scope>NUCLEOTIDE SEQUENCE</scope>
    <source>
        <strain evidence="2">DSM 45618</strain>
    </source>
</reference>
<comment type="caution">
    <text evidence="2">The sequence shown here is derived from an EMBL/GenBank/DDBJ whole genome shotgun (WGS) entry which is preliminary data.</text>
</comment>
<evidence type="ECO:0000313" key="2">
    <source>
        <dbReference type="EMBL" id="MBS2962628.1"/>
    </source>
</evidence>
<keyword evidence="3" id="KW-1185">Reference proteome</keyword>
<dbReference type="CDD" id="cd00093">
    <property type="entry name" value="HTH_XRE"/>
    <property type="match status" value="1"/>
</dbReference>
<dbReference type="InterPro" id="IPR001387">
    <property type="entry name" value="Cro/C1-type_HTH"/>
</dbReference>
<dbReference type="Gene3D" id="1.10.260.40">
    <property type="entry name" value="lambda repressor-like DNA-binding domains"/>
    <property type="match status" value="1"/>
</dbReference>
<evidence type="ECO:0000313" key="3">
    <source>
        <dbReference type="Proteomes" id="UP000677913"/>
    </source>
</evidence>
<dbReference type="Proteomes" id="UP000677913">
    <property type="component" value="Unassembled WGS sequence"/>
</dbReference>
<protein>
    <submittedName>
        <fullName evidence="2">Helix-turn-helix transcriptional regulator</fullName>
    </submittedName>
</protein>
<sequence>MKPHGPAIRAIREAKGIGIRQLSATTGLHRGYLSRVETGEVGASDETISRIAVGLDVPIEAVSYAAPQASTATIRRIVQLLGSSPEELDLETAASRR</sequence>
<gene>
    <name evidence="2" type="ORF">KGA66_06185</name>
</gene>
<evidence type="ECO:0000259" key="1">
    <source>
        <dbReference type="PROSITE" id="PS50943"/>
    </source>
</evidence>
<dbReference type="InterPro" id="IPR010982">
    <property type="entry name" value="Lambda_DNA-bd_dom_sf"/>
</dbReference>
<proteinExistence type="predicted"/>
<dbReference type="PROSITE" id="PS50943">
    <property type="entry name" value="HTH_CROC1"/>
    <property type="match status" value="1"/>
</dbReference>
<dbReference type="AlphaFoldDB" id="A0A8J7WJS8"/>
<dbReference type="SUPFAM" id="SSF47413">
    <property type="entry name" value="lambda repressor-like DNA-binding domains"/>
    <property type="match status" value="1"/>
</dbReference>
<dbReference type="SMART" id="SM00530">
    <property type="entry name" value="HTH_XRE"/>
    <property type="match status" value="1"/>
</dbReference>
<dbReference type="Pfam" id="PF01381">
    <property type="entry name" value="HTH_3"/>
    <property type="match status" value="1"/>
</dbReference>
<feature type="domain" description="HTH cro/C1-type" evidence="1">
    <location>
        <begin position="8"/>
        <end position="62"/>
    </location>
</feature>
<name>A0A8J7WJS8_9ACTN</name>
<organism evidence="2 3">
    <name type="scientific">Actinocrinis puniceicyclus</name>
    <dbReference type="NCBI Taxonomy" id="977794"/>
    <lineage>
        <taxon>Bacteria</taxon>
        <taxon>Bacillati</taxon>
        <taxon>Actinomycetota</taxon>
        <taxon>Actinomycetes</taxon>
        <taxon>Catenulisporales</taxon>
        <taxon>Actinospicaceae</taxon>
        <taxon>Actinocrinis</taxon>
    </lineage>
</organism>